<dbReference type="Proteomes" id="UP001481872">
    <property type="component" value="Unassembled WGS sequence"/>
</dbReference>
<evidence type="ECO:0000313" key="1">
    <source>
        <dbReference type="EMBL" id="MEQ3353942.1"/>
    </source>
</evidence>
<evidence type="ECO:0000313" key="2">
    <source>
        <dbReference type="Proteomes" id="UP001481872"/>
    </source>
</evidence>
<name>A0ABV1J7Z6_9FIRM</name>
<gene>
    <name evidence="1" type="ORF">AAA081_06515</name>
</gene>
<accession>A0ABV1J7Z6</accession>
<dbReference type="RefSeq" id="WP_349054240.1">
    <property type="nucleotide sequence ID" value="NZ_JBBNPS010000017.1"/>
</dbReference>
<proteinExistence type="predicted"/>
<comment type="caution">
    <text evidence="1">The sequence shown here is derived from an EMBL/GenBank/DDBJ whole genome shotgun (WGS) entry which is preliminary data.</text>
</comment>
<protein>
    <submittedName>
        <fullName evidence="1">VWA domain-containing protein</fullName>
    </submittedName>
</protein>
<sequence length="555" mass="64341">MKSHGKNRIDNLQWAGAENYNFSPVLYGEDLAGNPDFYLNLILGLAAKYFGADTLERLFASWSGQMQREKYDLFALYLLEEAVYRREIDARPVLYDLRRDFARRFLDDAHDLRRRTLALRVPLFYAMEMKRTHDILGRPYKKLNKKEAAIYDVLRLPEDTTAENLKAHVLDLFARCLRYRERTRRLPPWLPAIHLFSIPGYISIERSNVPGMFHREGEGGDMPVVFNFLRRIKKDRKEEIEKTFGRNLFSDEKSLALNEAICTEGHRKSRIYFTRGIDEKDKSQDQDLNARTVRRHLMKFQENKNSYNRAISDLTRAFKLKLASVTTTSGETARRGKLISRRAFRAEISNRAAIFERKNLHPAPSFRVDLILDASASLLAMESTIAIEAYILSKSLENNGIQNRILCYQTVEDTTVITILKDYDDGADMKKIFRYKSMGWNRDGLFFKAYPVLLDGKGPQLSIVLTDANPCDFHPLMGKGLRLNKSYFEEPALDDTARYLDALARKNVKILALLNSDHVDNAEKLFHHRFVKIQKIEQIAHVAGKWIQKELVKMN</sequence>
<dbReference type="EMBL" id="JBBNPS010000017">
    <property type="protein sequence ID" value="MEQ3353942.1"/>
    <property type="molecule type" value="Genomic_DNA"/>
</dbReference>
<reference evidence="1 2" key="1">
    <citation type="submission" date="2024-04" db="EMBL/GenBank/DDBJ databases">
        <title>Human intestinal bacterial collection.</title>
        <authorList>
            <person name="Pauvert C."/>
            <person name="Hitch T.C.A."/>
            <person name="Clavel T."/>
        </authorList>
    </citation>
    <scope>NUCLEOTIDE SEQUENCE [LARGE SCALE GENOMIC DNA]</scope>
    <source>
        <strain evidence="1 2">CLA-SR-H026</strain>
    </source>
</reference>
<organism evidence="1 2">
    <name type="scientific">Aedoeadaptatus acetigenes</name>
    <dbReference type="NCBI Taxonomy" id="2981723"/>
    <lineage>
        <taxon>Bacteria</taxon>
        <taxon>Bacillati</taxon>
        <taxon>Bacillota</taxon>
        <taxon>Tissierellia</taxon>
        <taxon>Tissierellales</taxon>
        <taxon>Peptoniphilaceae</taxon>
        <taxon>Aedoeadaptatus</taxon>
    </lineage>
</organism>
<keyword evidence="2" id="KW-1185">Reference proteome</keyword>